<gene>
    <name evidence="1" type="ORF">BKX93_01675</name>
</gene>
<sequence length="163" mass="18141">MQERLRKATQLQYESVELCDRLTGYKIIFEDALTTWFTAMSGSGISGIVKKRKSSETGIVLEIFGWQVELRTKTVAYGGEIGDIALLLDFVHAGDDQDVSVYKAWINKDGWLGDSHGTFSRHQFKAPSAIETLMQMAALGIYESPLMQVGIGKPQPKGCMEIF</sequence>
<protein>
    <submittedName>
        <fullName evidence="1">Uncharacterized protein</fullName>
    </submittedName>
</protein>
<organism evidence="1 2">
    <name type="scientific">Chromobacterium vaccinii</name>
    <dbReference type="NCBI Taxonomy" id="1108595"/>
    <lineage>
        <taxon>Bacteria</taxon>
        <taxon>Pseudomonadati</taxon>
        <taxon>Pseudomonadota</taxon>
        <taxon>Betaproteobacteria</taxon>
        <taxon>Neisseriales</taxon>
        <taxon>Chromobacteriaceae</taxon>
        <taxon>Chromobacterium</taxon>
    </lineage>
</organism>
<evidence type="ECO:0000313" key="1">
    <source>
        <dbReference type="EMBL" id="AOZ48829.1"/>
    </source>
</evidence>
<accession>A0A1D9LC37</accession>
<evidence type="ECO:0000313" key="2">
    <source>
        <dbReference type="Proteomes" id="UP000178776"/>
    </source>
</evidence>
<name>A0A1D9LC37_9NEIS</name>
<dbReference type="GeneID" id="68839929"/>
<dbReference type="Proteomes" id="UP000178776">
    <property type="component" value="Chromosome"/>
</dbReference>
<dbReference type="KEGG" id="cvc:BKX93_01675"/>
<dbReference type="EMBL" id="CP017707">
    <property type="protein sequence ID" value="AOZ48829.1"/>
    <property type="molecule type" value="Genomic_DNA"/>
</dbReference>
<proteinExistence type="predicted"/>
<dbReference type="AlphaFoldDB" id="A0A1D9LC37"/>
<dbReference type="STRING" id="1108595.BKX93_01675"/>
<dbReference type="RefSeq" id="WP_070978361.1">
    <property type="nucleotide sequence ID" value="NZ_CP017707.1"/>
</dbReference>
<reference evidence="1 2" key="1">
    <citation type="submission" date="2016-10" db="EMBL/GenBank/DDBJ databases">
        <title>Chromobacterium muskegensis sp. nov., an insecticidal bacterium isolated from Sphagnum bogs.</title>
        <authorList>
            <person name="Sparks M.E."/>
            <person name="Blackburn M.B."/>
            <person name="Gundersen-Rindal D.E."/>
            <person name="Mitchell A."/>
            <person name="Farrar R."/>
            <person name="Kuhar D."/>
        </authorList>
    </citation>
    <scope>NUCLEOTIDE SEQUENCE [LARGE SCALE GENOMIC DNA]</scope>
    <source>
        <strain evidence="1 2">21-1</strain>
    </source>
</reference>